<dbReference type="InterPro" id="IPR001915">
    <property type="entry name" value="Peptidase_M48"/>
</dbReference>
<dbReference type="Pfam" id="PF01435">
    <property type="entry name" value="Peptidase_M48"/>
    <property type="match status" value="1"/>
</dbReference>
<dbReference type="Proteomes" id="UP001501169">
    <property type="component" value="Unassembled WGS sequence"/>
</dbReference>
<feature type="domain" description="Peptidase M48" evidence="7">
    <location>
        <begin position="170"/>
        <end position="344"/>
    </location>
</feature>
<keyword evidence="2" id="KW-0479">Metal-binding</keyword>
<gene>
    <name evidence="8" type="ORF">GCM10009098_14440</name>
</gene>
<dbReference type="Gene3D" id="3.30.2010.10">
    <property type="entry name" value="Metalloproteases ('zincins'), catalytic domain"/>
    <property type="match status" value="1"/>
</dbReference>
<keyword evidence="3 6" id="KW-0378">Hydrolase</keyword>
<evidence type="ECO:0000313" key="8">
    <source>
        <dbReference type="EMBL" id="GAA0547943.1"/>
    </source>
</evidence>
<sequence length="346" mass="37658">MFAVKAVSGQFQQAGSSALYAATASLTDEGKLLIQCVNTAAVLAEVARPDYRFGTVLPGLPVEVQLRSGGIFRPDDASWRWPQQTAGSGMAAALESNRLSILAAVLLSPLLLWWIIVDLMPMLASASVLLVPDHIKQKMGEETFYTLQKTALQPTQLPATQQATVNYHWQMALQKLPLQQKNYQLYMYQSEFFGANAFALPNGTVVITDELVNLLQHNPDAIVAVLLHEIGHVEGQHSVRLVAQSLGATLVIGILFGNPDGVADLLLGSGSVLLQNAFSRDMEREADQFALKQLKTLGKSPTAFADAMSALLSSKETSPESEPALLKYLSTHPATRERIEQARQHQ</sequence>
<comment type="similarity">
    <text evidence="6">Belongs to the peptidase M48 family.</text>
</comment>
<keyword evidence="4 6" id="KW-0862">Zinc</keyword>
<evidence type="ECO:0000313" key="9">
    <source>
        <dbReference type="Proteomes" id="UP001501169"/>
    </source>
</evidence>
<keyword evidence="9" id="KW-1185">Reference proteome</keyword>
<dbReference type="RefSeq" id="WP_226766416.1">
    <property type="nucleotide sequence ID" value="NZ_BAAAEO010000002.1"/>
</dbReference>
<accession>A0ABP3NLX0</accession>
<evidence type="ECO:0000256" key="1">
    <source>
        <dbReference type="ARBA" id="ARBA00022670"/>
    </source>
</evidence>
<dbReference type="InterPro" id="IPR051156">
    <property type="entry name" value="Mito/Outer_Membr_Metalloprot"/>
</dbReference>
<proteinExistence type="inferred from homology"/>
<organism evidence="8 9">
    <name type="scientific">Rheinheimera aquimaris</name>
    <dbReference type="NCBI Taxonomy" id="412437"/>
    <lineage>
        <taxon>Bacteria</taxon>
        <taxon>Pseudomonadati</taxon>
        <taxon>Pseudomonadota</taxon>
        <taxon>Gammaproteobacteria</taxon>
        <taxon>Chromatiales</taxon>
        <taxon>Chromatiaceae</taxon>
        <taxon>Rheinheimera</taxon>
    </lineage>
</organism>
<comment type="cofactor">
    <cofactor evidence="6">
        <name>Zn(2+)</name>
        <dbReference type="ChEBI" id="CHEBI:29105"/>
    </cofactor>
    <text evidence="6">Binds 1 zinc ion per subunit.</text>
</comment>
<dbReference type="PANTHER" id="PTHR22726:SF1">
    <property type="entry name" value="METALLOENDOPEPTIDASE OMA1, MITOCHONDRIAL"/>
    <property type="match status" value="1"/>
</dbReference>
<dbReference type="CDD" id="cd07332">
    <property type="entry name" value="M48C_Oma1_like"/>
    <property type="match status" value="1"/>
</dbReference>
<protein>
    <submittedName>
        <fullName evidence="8">M48 family metallopeptidase</fullName>
    </submittedName>
</protein>
<evidence type="ECO:0000256" key="3">
    <source>
        <dbReference type="ARBA" id="ARBA00022801"/>
    </source>
</evidence>
<evidence type="ECO:0000256" key="2">
    <source>
        <dbReference type="ARBA" id="ARBA00022723"/>
    </source>
</evidence>
<name>A0ABP3NLX0_9GAMM</name>
<comment type="caution">
    <text evidence="8">The sequence shown here is derived from an EMBL/GenBank/DDBJ whole genome shotgun (WGS) entry which is preliminary data.</text>
</comment>
<keyword evidence="5 6" id="KW-0482">Metalloprotease</keyword>
<reference evidence="9" key="1">
    <citation type="journal article" date="2019" name="Int. J. Syst. Evol. Microbiol.">
        <title>The Global Catalogue of Microorganisms (GCM) 10K type strain sequencing project: providing services to taxonomists for standard genome sequencing and annotation.</title>
        <authorList>
            <consortium name="The Broad Institute Genomics Platform"/>
            <consortium name="The Broad Institute Genome Sequencing Center for Infectious Disease"/>
            <person name="Wu L."/>
            <person name="Ma J."/>
        </authorList>
    </citation>
    <scope>NUCLEOTIDE SEQUENCE [LARGE SCALE GENOMIC DNA]</scope>
    <source>
        <strain evidence="9">JCM 14331</strain>
    </source>
</reference>
<evidence type="ECO:0000256" key="4">
    <source>
        <dbReference type="ARBA" id="ARBA00022833"/>
    </source>
</evidence>
<evidence type="ECO:0000256" key="6">
    <source>
        <dbReference type="RuleBase" id="RU003983"/>
    </source>
</evidence>
<dbReference type="EMBL" id="BAAAEO010000002">
    <property type="protein sequence ID" value="GAA0547943.1"/>
    <property type="molecule type" value="Genomic_DNA"/>
</dbReference>
<dbReference type="PANTHER" id="PTHR22726">
    <property type="entry name" value="METALLOENDOPEPTIDASE OMA1"/>
    <property type="match status" value="1"/>
</dbReference>
<evidence type="ECO:0000256" key="5">
    <source>
        <dbReference type="ARBA" id="ARBA00023049"/>
    </source>
</evidence>
<keyword evidence="1 6" id="KW-0645">Protease</keyword>
<evidence type="ECO:0000259" key="7">
    <source>
        <dbReference type="Pfam" id="PF01435"/>
    </source>
</evidence>